<proteinExistence type="predicted"/>
<feature type="transmembrane region" description="Helical" evidence="1">
    <location>
        <begin position="24"/>
        <end position="44"/>
    </location>
</feature>
<organism evidence="2 3">
    <name type="scientific">Flavobacterium salmonis</name>
    <dbReference type="NCBI Taxonomy" id="2654844"/>
    <lineage>
        <taxon>Bacteria</taxon>
        <taxon>Pseudomonadati</taxon>
        <taxon>Bacteroidota</taxon>
        <taxon>Flavobacteriia</taxon>
        <taxon>Flavobacteriales</taxon>
        <taxon>Flavobacteriaceae</taxon>
        <taxon>Flavobacterium</taxon>
    </lineage>
</organism>
<keyword evidence="1" id="KW-1133">Transmembrane helix</keyword>
<protein>
    <submittedName>
        <fullName evidence="2">Uncharacterized protein</fullName>
    </submittedName>
</protein>
<name>A0A6V6YXI9_9FLAO</name>
<evidence type="ECO:0000313" key="3">
    <source>
        <dbReference type="Proteomes" id="UP000530060"/>
    </source>
</evidence>
<keyword evidence="1" id="KW-0472">Membrane</keyword>
<dbReference type="Proteomes" id="UP000530060">
    <property type="component" value="Unassembled WGS sequence"/>
</dbReference>
<keyword evidence="3" id="KW-1185">Reference proteome</keyword>
<evidence type="ECO:0000313" key="2">
    <source>
        <dbReference type="EMBL" id="CAD0003974.1"/>
    </source>
</evidence>
<evidence type="ECO:0000256" key="1">
    <source>
        <dbReference type="SAM" id="Phobius"/>
    </source>
</evidence>
<dbReference type="AlphaFoldDB" id="A0A6V6YXI9"/>
<feature type="transmembrane region" description="Helical" evidence="1">
    <location>
        <begin position="56"/>
        <end position="74"/>
    </location>
</feature>
<comment type="caution">
    <text evidence="2">The sequence shown here is derived from an EMBL/GenBank/DDBJ whole genome shotgun (WGS) entry which is preliminary data.</text>
</comment>
<reference evidence="2 3" key="1">
    <citation type="submission" date="2020-06" db="EMBL/GenBank/DDBJ databases">
        <authorList>
            <person name="Criscuolo A."/>
        </authorList>
    </citation>
    <scope>NUCLEOTIDE SEQUENCE [LARGE SCALE GENOMIC DNA]</scope>
    <source>
        <strain evidence="3">CIP 111411</strain>
    </source>
</reference>
<accession>A0A6V6YXI9</accession>
<feature type="transmembrane region" description="Helical" evidence="1">
    <location>
        <begin position="86"/>
        <end position="109"/>
    </location>
</feature>
<dbReference type="EMBL" id="CAIJDP010000067">
    <property type="protein sequence ID" value="CAD0003974.1"/>
    <property type="molecule type" value="Genomic_DNA"/>
</dbReference>
<gene>
    <name evidence="2" type="ORF">FLAT13_01979</name>
</gene>
<feature type="transmembrane region" description="Helical" evidence="1">
    <location>
        <begin position="115"/>
        <end position="135"/>
    </location>
</feature>
<sequence length="148" mass="16676">MFKNIKVIEIINKIIIQCSRNPKMLFVIDAIGALLSSVFLFMIAKKFSLNFGISEAVWVKLSFLALLMAFYLTLCSLGVKHRWMSFLISISVINIAYCALTIGVLIYHWSELTVFGITYLSAEIVVILLLAFFELNTAKAISLKNESN</sequence>
<keyword evidence="1" id="KW-0812">Transmembrane</keyword>